<dbReference type="Proteomes" id="UP000094385">
    <property type="component" value="Unassembled WGS sequence"/>
</dbReference>
<keyword evidence="8" id="KW-1185">Reference proteome</keyword>
<organism evidence="7 8">
    <name type="scientific">Lipomyces starkeyi NRRL Y-11557</name>
    <dbReference type="NCBI Taxonomy" id="675824"/>
    <lineage>
        <taxon>Eukaryota</taxon>
        <taxon>Fungi</taxon>
        <taxon>Dikarya</taxon>
        <taxon>Ascomycota</taxon>
        <taxon>Saccharomycotina</taxon>
        <taxon>Lipomycetes</taxon>
        <taxon>Lipomycetales</taxon>
        <taxon>Lipomycetaceae</taxon>
        <taxon>Lipomyces</taxon>
    </lineage>
</organism>
<dbReference type="Pfam" id="PF01399">
    <property type="entry name" value="PCI"/>
    <property type="match status" value="1"/>
</dbReference>
<dbReference type="GO" id="GO:0001732">
    <property type="term" value="P:formation of cytoplasmic translation initiation complex"/>
    <property type="evidence" value="ECO:0007669"/>
    <property type="project" value="UniProtKB-UniRule"/>
</dbReference>
<dbReference type="SMART" id="SM00088">
    <property type="entry name" value="PINT"/>
    <property type="match status" value="1"/>
</dbReference>
<dbReference type="InterPro" id="IPR036390">
    <property type="entry name" value="WH_DNA-bd_sf"/>
</dbReference>
<evidence type="ECO:0000313" key="7">
    <source>
        <dbReference type="EMBL" id="ODQ70739.1"/>
    </source>
</evidence>
<comment type="subunit">
    <text evidence="4 5">Component of the eukaryotic translation initiation factor 3 (eIF-3) complex.</text>
</comment>
<comment type="subcellular location">
    <subcellularLocation>
        <location evidence="4 5">Cytoplasm</location>
    </subcellularLocation>
</comment>
<dbReference type="EMBL" id="KV454299">
    <property type="protein sequence ID" value="ODQ70739.1"/>
    <property type="molecule type" value="Genomic_DNA"/>
</dbReference>
<accession>A0A1E3PZ59</accession>
<evidence type="ECO:0000256" key="2">
    <source>
        <dbReference type="ARBA" id="ARBA00022540"/>
    </source>
</evidence>
<name>A0A1E3PZ59_LIPST</name>
<dbReference type="PANTHER" id="PTHR10317">
    <property type="entry name" value="EUKARYOTIC TRANSLATION INITIATION FACTOR 3 SUBUNIT E"/>
    <property type="match status" value="1"/>
</dbReference>
<dbReference type="AlphaFoldDB" id="A0A1E3PZ59"/>
<comment type="function">
    <text evidence="4">Component of the eukaryotic translation initiation factor 3 (eIF-3) complex, which is involved in protein synthesis of a specialized repertoire of mRNAs and, together with other initiation factors, stimulates binding of mRNA and methionyl-tRNAi to the 40S ribosome. The eIF-3 complex specifically targets and initiates translation of a subset of mRNAs involved in cell proliferation.</text>
</comment>
<dbReference type="OrthoDB" id="417252at2759"/>
<dbReference type="PROSITE" id="PS50250">
    <property type="entry name" value="PCI"/>
    <property type="match status" value="1"/>
</dbReference>
<keyword evidence="1 4" id="KW-0963">Cytoplasm</keyword>
<sequence length="455" mass="52400">MPSTTTSYDLVPRILPYLDRLLIFALLEHLSEQKLYPADVLLQAKYDVMKDTNMMDYISETYKSIHGEDATVPQEITERRKDVLEKLVEFEKKAEKMLEIVRNPEVVNALRSDAAQNFSYVKDNYAVTPEMVDILYHYGKFQYNCGKYAEAAEHLYQFRMLSNDPELVISATWGKLAAEIMTLQWENAVSELLKLKELIDQKTFTDPLVQLNHRTWLIHWALFFFFNAETGREKLTDLFLSPAYLNAIQTSCPWILRYVTVTVLTSRNARKTAAGRSSTYATYQKQIRELVRVIKQERYEYSDAVTDFVYALYVDFDFEQAQTKLAESADVVKTDPFLVGSADEFLESARHLVSELYCQIHQRIDIRDLSARLNLSAEEGEKWIVNLIRDTRVDAKINFSEGTVIMNHPPQSVYQQVIERTKGLSFRTNQVLAHMLTTRNATAAVNGAEGGEAQE</sequence>
<dbReference type="SMART" id="SM01186">
    <property type="entry name" value="eIF3_N"/>
    <property type="match status" value="1"/>
</dbReference>
<proteinExistence type="inferred from homology"/>
<evidence type="ECO:0000256" key="4">
    <source>
        <dbReference type="HAMAP-Rule" id="MF_03004"/>
    </source>
</evidence>
<dbReference type="InterPro" id="IPR019010">
    <property type="entry name" value="eIF3e_N"/>
</dbReference>
<dbReference type="GO" id="GO:0033290">
    <property type="term" value="C:eukaryotic 48S preinitiation complex"/>
    <property type="evidence" value="ECO:0007669"/>
    <property type="project" value="UniProtKB-UniRule"/>
</dbReference>
<reference evidence="7 8" key="1">
    <citation type="journal article" date="2016" name="Proc. Natl. Acad. Sci. U.S.A.">
        <title>Comparative genomics of biotechnologically important yeasts.</title>
        <authorList>
            <person name="Riley R."/>
            <person name="Haridas S."/>
            <person name="Wolfe K.H."/>
            <person name="Lopes M.R."/>
            <person name="Hittinger C.T."/>
            <person name="Goeker M."/>
            <person name="Salamov A.A."/>
            <person name="Wisecaver J.H."/>
            <person name="Long T.M."/>
            <person name="Calvey C.H."/>
            <person name="Aerts A.L."/>
            <person name="Barry K.W."/>
            <person name="Choi C."/>
            <person name="Clum A."/>
            <person name="Coughlan A.Y."/>
            <person name="Deshpande S."/>
            <person name="Douglass A.P."/>
            <person name="Hanson S.J."/>
            <person name="Klenk H.-P."/>
            <person name="LaButti K.M."/>
            <person name="Lapidus A."/>
            <person name="Lindquist E.A."/>
            <person name="Lipzen A.M."/>
            <person name="Meier-Kolthoff J.P."/>
            <person name="Ohm R.A."/>
            <person name="Otillar R.P."/>
            <person name="Pangilinan J.L."/>
            <person name="Peng Y."/>
            <person name="Rokas A."/>
            <person name="Rosa C.A."/>
            <person name="Scheuner C."/>
            <person name="Sibirny A.A."/>
            <person name="Slot J.C."/>
            <person name="Stielow J.B."/>
            <person name="Sun H."/>
            <person name="Kurtzman C.P."/>
            <person name="Blackwell M."/>
            <person name="Grigoriev I.V."/>
            <person name="Jeffries T.W."/>
        </authorList>
    </citation>
    <scope>NUCLEOTIDE SEQUENCE [LARGE SCALE GENOMIC DNA]</scope>
    <source>
        <strain evidence="7 8">NRRL Y-11557</strain>
    </source>
</reference>
<keyword evidence="3 4" id="KW-0648">Protein biosynthesis</keyword>
<comment type="similarity">
    <text evidence="4 5">Belongs to the eIF-3 subunit E family.</text>
</comment>
<dbReference type="Pfam" id="PF09440">
    <property type="entry name" value="eIF3_N"/>
    <property type="match status" value="1"/>
</dbReference>
<dbReference type="CDD" id="cd21378">
    <property type="entry name" value="eIF3E"/>
    <property type="match status" value="1"/>
</dbReference>
<dbReference type="GO" id="GO:0016282">
    <property type="term" value="C:eukaryotic 43S preinitiation complex"/>
    <property type="evidence" value="ECO:0007669"/>
    <property type="project" value="UniProtKB-UniRule"/>
</dbReference>
<dbReference type="SUPFAM" id="SSF46785">
    <property type="entry name" value="Winged helix' DNA-binding domain"/>
    <property type="match status" value="1"/>
</dbReference>
<dbReference type="GO" id="GO:0071540">
    <property type="term" value="C:eukaryotic translation initiation factor 3 complex, eIF3e"/>
    <property type="evidence" value="ECO:0007669"/>
    <property type="project" value="UniProtKB-UniRule"/>
</dbReference>
<evidence type="ECO:0000313" key="8">
    <source>
        <dbReference type="Proteomes" id="UP000094385"/>
    </source>
</evidence>
<evidence type="ECO:0000259" key="6">
    <source>
        <dbReference type="PROSITE" id="PS50250"/>
    </source>
</evidence>
<dbReference type="InterPro" id="IPR016650">
    <property type="entry name" value="eIF3e"/>
</dbReference>
<protein>
    <recommendedName>
        <fullName evidence="4 5">Eukaryotic translation initiation factor 3 subunit E</fullName>
        <shortName evidence="4">eIF3e</shortName>
    </recommendedName>
</protein>
<evidence type="ECO:0000256" key="3">
    <source>
        <dbReference type="ARBA" id="ARBA00022917"/>
    </source>
</evidence>
<keyword evidence="2 4" id="KW-0396">Initiation factor</keyword>
<feature type="domain" description="PCI" evidence="6">
    <location>
        <begin position="224"/>
        <end position="411"/>
    </location>
</feature>
<dbReference type="GO" id="GO:0008541">
    <property type="term" value="C:proteasome regulatory particle, lid subcomplex"/>
    <property type="evidence" value="ECO:0007669"/>
    <property type="project" value="UniProtKB-ARBA"/>
</dbReference>
<gene>
    <name evidence="4" type="primary">INT6</name>
    <name evidence="7" type="ORF">LIPSTDRAFT_5501</name>
</gene>
<evidence type="ECO:0000256" key="5">
    <source>
        <dbReference type="PIRNR" id="PIRNR016255"/>
    </source>
</evidence>
<dbReference type="GO" id="GO:0003743">
    <property type="term" value="F:translation initiation factor activity"/>
    <property type="evidence" value="ECO:0007669"/>
    <property type="project" value="UniProtKB-UniRule"/>
</dbReference>
<evidence type="ECO:0000256" key="1">
    <source>
        <dbReference type="ARBA" id="ARBA00022490"/>
    </source>
</evidence>
<dbReference type="Pfam" id="PF21357">
    <property type="entry name" value="EIF3E_C"/>
    <property type="match status" value="1"/>
</dbReference>
<dbReference type="PIRSF" id="PIRSF016255">
    <property type="entry name" value="eIF3e_su6"/>
    <property type="match status" value="1"/>
</dbReference>
<dbReference type="STRING" id="675824.A0A1E3PZ59"/>
<dbReference type="InterPro" id="IPR000717">
    <property type="entry name" value="PCI_dom"/>
</dbReference>
<dbReference type="HAMAP" id="MF_03004">
    <property type="entry name" value="eIF3e"/>
    <property type="match status" value="1"/>
</dbReference>